<comment type="caution">
    <text evidence="2">The sequence shown here is derived from an EMBL/GenBank/DDBJ whole genome shotgun (WGS) entry which is preliminary data.</text>
</comment>
<protein>
    <submittedName>
        <fullName evidence="2">IS5/IS1182 family transposase</fullName>
    </submittedName>
</protein>
<name>A0A3M6R1A5_9BURK</name>
<dbReference type="PANTHER" id="PTHR30007">
    <property type="entry name" value="PHP DOMAIN PROTEIN"/>
    <property type="match status" value="1"/>
</dbReference>
<dbReference type="AlphaFoldDB" id="A0A3M6R1A5"/>
<gene>
    <name evidence="2" type="ORF">EBQ24_07930</name>
    <name evidence="1" type="ORF">EBQ24_09715</name>
</gene>
<dbReference type="EMBL" id="RDQK01000018">
    <property type="protein sequence ID" value="RMX08963.1"/>
    <property type="molecule type" value="Genomic_DNA"/>
</dbReference>
<dbReference type="Proteomes" id="UP000281171">
    <property type="component" value="Unassembled WGS sequence"/>
</dbReference>
<dbReference type="RefSeq" id="WP_147473746.1">
    <property type="nucleotide sequence ID" value="NZ_RDQK01000018.1"/>
</dbReference>
<evidence type="ECO:0000313" key="3">
    <source>
        <dbReference type="Proteomes" id="UP000281171"/>
    </source>
</evidence>
<accession>A0A3M6R1A5</accession>
<evidence type="ECO:0000313" key="1">
    <source>
        <dbReference type="EMBL" id="RMX07259.1"/>
    </source>
</evidence>
<dbReference type="EMBL" id="RDQK01000023">
    <property type="protein sequence ID" value="RMX07259.1"/>
    <property type="molecule type" value="Genomic_DNA"/>
</dbReference>
<reference evidence="2 3" key="1">
    <citation type="submission" date="2018-10" db="EMBL/GenBank/DDBJ databases">
        <title>Comamonadaceae CDC group NO-1 genome sequencing and assembly.</title>
        <authorList>
            <person name="Bernier A.-M."/>
            <person name="Bernard K."/>
        </authorList>
    </citation>
    <scope>NUCLEOTIDE SEQUENCE [LARGE SCALE GENOMIC DNA]</scope>
    <source>
        <strain evidence="2 3">NML180581</strain>
    </source>
</reference>
<organism evidence="2 3">
    <name type="scientific">Allofranklinella schreckenbergeri</name>
    <dbReference type="NCBI Taxonomy" id="1076744"/>
    <lineage>
        <taxon>Bacteria</taxon>
        <taxon>Pseudomonadati</taxon>
        <taxon>Pseudomonadota</taxon>
        <taxon>Betaproteobacteria</taxon>
        <taxon>Burkholderiales</taxon>
        <taxon>Comamonadaceae</taxon>
        <taxon>Allofranklinella</taxon>
    </lineage>
</organism>
<feature type="non-terminal residue" evidence="2">
    <location>
        <position position="44"/>
    </location>
</feature>
<sequence length="44" mass="5252">MSRKPYPSDVSDEEWSFVAPYLILMDQDAPQRQHDLREVFNALR</sequence>
<proteinExistence type="predicted"/>
<dbReference type="PANTHER" id="PTHR30007:SF0">
    <property type="entry name" value="TRANSPOSASE"/>
    <property type="match status" value="1"/>
</dbReference>
<evidence type="ECO:0000313" key="2">
    <source>
        <dbReference type="EMBL" id="RMX08963.1"/>
    </source>
</evidence>